<evidence type="ECO:0000313" key="2">
    <source>
        <dbReference type="EMBL" id="MEP0818294.1"/>
    </source>
</evidence>
<proteinExistence type="predicted"/>
<keyword evidence="3" id="KW-1185">Reference proteome</keyword>
<dbReference type="RefSeq" id="WP_190441694.1">
    <property type="nucleotide sequence ID" value="NZ_JAMPKM010000008.1"/>
</dbReference>
<name>A0ABV0J934_9CYAN</name>
<reference evidence="2 3" key="1">
    <citation type="submission" date="2022-04" db="EMBL/GenBank/DDBJ databases">
        <title>Positive selection, recombination, and allopatry shape intraspecific diversity of widespread and dominant cyanobacteria.</title>
        <authorList>
            <person name="Wei J."/>
            <person name="Shu W."/>
            <person name="Hu C."/>
        </authorList>
    </citation>
    <scope>NUCLEOTIDE SEQUENCE [LARGE SCALE GENOMIC DNA]</scope>
    <source>
        <strain evidence="2 3">GB2-A4</strain>
    </source>
</reference>
<organism evidence="2 3">
    <name type="scientific">Trichocoleus desertorum GB2-A4</name>
    <dbReference type="NCBI Taxonomy" id="2933944"/>
    <lineage>
        <taxon>Bacteria</taxon>
        <taxon>Bacillati</taxon>
        <taxon>Cyanobacteriota</taxon>
        <taxon>Cyanophyceae</taxon>
        <taxon>Leptolyngbyales</taxon>
        <taxon>Trichocoleusaceae</taxon>
        <taxon>Trichocoleus</taxon>
    </lineage>
</organism>
<protein>
    <submittedName>
        <fullName evidence="2">Uncharacterized protein</fullName>
    </submittedName>
</protein>
<keyword evidence="1" id="KW-0175">Coiled coil</keyword>
<dbReference type="Proteomes" id="UP001464891">
    <property type="component" value="Unassembled WGS sequence"/>
</dbReference>
<sequence>MDNQTQPTKGQIQVDILMAVRELKAQIQQLQDEPLNSKESNFEDYLNLFIQQIEEKVKQLEAEATQLKAQKKVLYQQLWSQAKELKSCYQELQHTNQELCQALNSDRVSYNQAIAKKIFNEDEPIREALARLLQLIYGRDGSPRDLGRLRRWTSPQPRISGTDNTYPLSKQAIAFKDDHDRLKARSLALKAQFQRLRTQSQVLAAQSRVLQTRYLALETVERDRN</sequence>
<feature type="coiled-coil region" evidence="1">
    <location>
        <begin position="13"/>
        <end position="77"/>
    </location>
</feature>
<evidence type="ECO:0000313" key="3">
    <source>
        <dbReference type="Proteomes" id="UP001464891"/>
    </source>
</evidence>
<accession>A0ABV0J934</accession>
<gene>
    <name evidence="2" type="ORF">NC998_14435</name>
</gene>
<evidence type="ECO:0000256" key="1">
    <source>
        <dbReference type="SAM" id="Coils"/>
    </source>
</evidence>
<dbReference type="EMBL" id="JAMPKM010000008">
    <property type="protein sequence ID" value="MEP0818294.1"/>
    <property type="molecule type" value="Genomic_DNA"/>
</dbReference>
<comment type="caution">
    <text evidence="2">The sequence shown here is derived from an EMBL/GenBank/DDBJ whole genome shotgun (WGS) entry which is preliminary data.</text>
</comment>